<dbReference type="GO" id="GO:0005770">
    <property type="term" value="C:late endosome"/>
    <property type="evidence" value="ECO:0007669"/>
    <property type="project" value="UniProtKB-SubCell"/>
</dbReference>
<evidence type="ECO:0000259" key="10">
    <source>
        <dbReference type="PROSITE" id="PS51259"/>
    </source>
</evidence>
<evidence type="ECO:0000256" key="5">
    <source>
        <dbReference type="ARBA" id="ARBA00022490"/>
    </source>
</evidence>
<evidence type="ECO:0000259" key="8">
    <source>
        <dbReference type="PROSITE" id="PS50004"/>
    </source>
</evidence>
<dbReference type="GO" id="GO:0006887">
    <property type="term" value="P:exocytosis"/>
    <property type="evidence" value="ECO:0007669"/>
    <property type="project" value="UniProtKB-KW"/>
</dbReference>
<dbReference type="PROSITE" id="PS50004">
    <property type="entry name" value="C2"/>
    <property type="match status" value="2"/>
</dbReference>
<evidence type="ECO:0000256" key="1">
    <source>
        <dbReference type="ARBA" id="ARBA00004496"/>
    </source>
</evidence>
<feature type="domain" description="C2" evidence="8">
    <location>
        <begin position="143"/>
        <end position="354"/>
    </location>
</feature>
<dbReference type="SUPFAM" id="SSF49562">
    <property type="entry name" value="C2 domain (Calcium/lipid-binding domain, CaLB)"/>
    <property type="match status" value="2"/>
</dbReference>
<evidence type="ECO:0000259" key="9">
    <source>
        <dbReference type="PROSITE" id="PS51258"/>
    </source>
</evidence>
<dbReference type="InterPro" id="IPR035892">
    <property type="entry name" value="C2_domain_sf"/>
</dbReference>
<proteinExistence type="inferred from homology"/>
<dbReference type="PROSITE" id="PS51258">
    <property type="entry name" value="MHD1"/>
    <property type="match status" value="1"/>
</dbReference>
<dbReference type="SMR" id="A0A7I8WIT2"/>
<dbReference type="Pfam" id="PF00168">
    <property type="entry name" value="C2"/>
    <property type="match status" value="3"/>
</dbReference>
<gene>
    <name evidence="11" type="ORF">BXYJ_LOCUS6834</name>
</gene>
<comment type="subcellular location">
    <subcellularLocation>
        <location evidence="1">Cytoplasm</location>
    </subcellularLocation>
    <subcellularLocation>
        <location evidence="2">Late endosome</location>
    </subcellularLocation>
</comment>
<dbReference type="GO" id="GO:0099503">
    <property type="term" value="C:secretory vesicle"/>
    <property type="evidence" value="ECO:0007669"/>
    <property type="project" value="TreeGrafter"/>
</dbReference>
<comment type="caution">
    <text evidence="11">The sequence shown here is derived from an EMBL/GenBank/DDBJ whole genome shotgun (WGS) entry which is preliminary data.</text>
</comment>
<feature type="compositionally biased region" description="Polar residues" evidence="7">
    <location>
        <begin position="219"/>
        <end position="229"/>
    </location>
</feature>
<dbReference type="Proteomes" id="UP000582659">
    <property type="component" value="Unassembled WGS sequence"/>
</dbReference>
<name>A0A7I8WIT2_BURXY</name>
<organism evidence="11 12">
    <name type="scientific">Bursaphelenchus xylophilus</name>
    <name type="common">Pinewood nematode worm</name>
    <name type="synonym">Aphelenchoides xylophilus</name>
    <dbReference type="NCBI Taxonomy" id="6326"/>
    <lineage>
        <taxon>Eukaryota</taxon>
        <taxon>Metazoa</taxon>
        <taxon>Ecdysozoa</taxon>
        <taxon>Nematoda</taxon>
        <taxon>Chromadorea</taxon>
        <taxon>Rhabditida</taxon>
        <taxon>Tylenchina</taxon>
        <taxon>Tylenchomorpha</taxon>
        <taxon>Aphelenchoidea</taxon>
        <taxon>Aphelenchoididae</taxon>
        <taxon>Bursaphelenchus</taxon>
    </lineage>
</organism>
<dbReference type="AlphaFoldDB" id="A0A7I8WIT2"/>
<keyword evidence="6" id="KW-0967">Endosome</keyword>
<dbReference type="InterPro" id="IPR052095">
    <property type="entry name" value="UNC-13_domain"/>
</dbReference>
<dbReference type="Gene3D" id="1.10.357.50">
    <property type="match status" value="1"/>
</dbReference>
<dbReference type="Proteomes" id="UP000659654">
    <property type="component" value="Unassembled WGS sequence"/>
</dbReference>
<dbReference type="InterPro" id="IPR014770">
    <property type="entry name" value="Munc13_1"/>
</dbReference>
<accession>A0A7I8WIT2</accession>
<evidence type="ECO:0000256" key="6">
    <source>
        <dbReference type="ARBA" id="ARBA00022753"/>
    </source>
</evidence>
<evidence type="ECO:0000313" key="12">
    <source>
        <dbReference type="Proteomes" id="UP000659654"/>
    </source>
</evidence>
<feature type="region of interest" description="Disordered" evidence="7">
    <location>
        <begin position="191"/>
        <end position="243"/>
    </location>
</feature>
<evidence type="ECO:0000313" key="11">
    <source>
        <dbReference type="EMBL" id="CAD5221751.1"/>
    </source>
</evidence>
<reference evidence="11" key="1">
    <citation type="submission" date="2020-09" db="EMBL/GenBank/DDBJ databases">
        <authorList>
            <person name="Kikuchi T."/>
        </authorList>
    </citation>
    <scope>NUCLEOTIDE SEQUENCE</scope>
    <source>
        <strain evidence="11">Ka4C1</strain>
    </source>
</reference>
<dbReference type="EMBL" id="CAJFCV020000003">
    <property type="protein sequence ID" value="CAG9108805.1"/>
    <property type="molecule type" value="Genomic_DNA"/>
</dbReference>
<dbReference type="OrthoDB" id="7976202at2759"/>
<feature type="domain" description="MHD1" evidence="9">
    <location>
        <begin position="686"/>
        <end position="805"/>
    </location>
</feature>
<dbReference type="PROSITE" id="PS51259">
    <property type="entry name" value="MHD2"/>
    <property type="match status" value="1"/>
</dbReference>
<dbReference type="EMBL" id="CAJFDI010000003">
    <property type="protein sequence ID" value="CAD5221751.1"/>
    <property type="molecule type" value="Genomic_DNA"/>
</dbReference>
<evidence type="ECO:0000256" key="7">
    <source>
        <dbReference type="SAM" id="MobiDB-lite"/>
    </source>
</evidence>
<feature type="domain" description="MHD2" evidence="10">
    <location>
        <begin position="920"/>
        <end position="1029"/>
    </location>
</feature>
<evidence type="ECO:0000256" key="2">
    <source>
        <dbReference type="ARBA" id="ARBA00004603"/>
    </source>
</evidence>
<sequence length="1210" mass="137674">MNSTLYPGRQVRAESVGCCLGISEQDALLLDVQGYHRIRRRSTRKSIHQQKAINFNEWANKKVQASDNYFFEQFISSPTSEPEPSGNDGLTIVRLSINDDQKALESLYVEALYTIVHKVGKTSTIPEQALLKYVQNAFQIDDNKHEELMDKARGSKPPIVLLNVHLLEAKDLIAKDINGFSDPFAMMGVVPGRRGKDVPDEGVDSGVDDNPPPPSPNNATGQVSQSTSNQRRHSNTRRTSLSQAVQKHAGVFHRFGGSFRRKLGSGSKKGKNSESKAIPAKLIKASSVQHKTLFPKWNEKFQFIVEDVDTDKFHLDIWDHDDEESSVLDAVTSLNQISGLKGLGRYFKEVTQSARADSNDLLDDFLGSITLRIKDIPSTGLEEWFTLEKRSDKSDVSGQVLLRLWLSTKEERMSEQDDDLLDVKQHIELIRQFALQEIRLSGAPVSFFQGDLPEAANMILHQHAIQGDLSEVHQSMCQWLAYSAMINIGLSYGFLYEILRNLIAKWLPLSLDKDEENMLADSFQRFDEHCKQQILEHRKNINVEKRVQLDSFGNMIRCMKLLRESQVYQKVMIVPIGFEQEILGLLTQSAIDFFEYIVEKEDSCNNPCKELLNILIGLNQALRKSAQFESIIKQCALVDYLPPTYKEFDRLLAEYISTELMNSKPNSLKIALQNAPDTESGLVMMLKIHFEYCEFREFRNKKQKHKLDTIEWNQSFDKAISKWFDLARIRAFARVDIACQLDAQVQIPSNEIKHTSSYIDICHVIEQLINTWDRMRVDDTLLRVDLTEKIVLAICKIAEYYVDRVMAQLASDGFCGMLHPVLPPAMINIFCAAINNAEQVRRSLTIQEKLKLDELSALYTKVTKQKCEWRKKVEKEIENCERYIGEQIDSTVDRMVQRQVPQLKKHVFHLAWSPAACPVEQSLKPLTDMLDTELSTVHRILLHRNFVRIMYAQVNTLVKLLQECINENPGLEPGFYQRLADAWNIMMDFFHAGGKGISMETFASIPAHKALATQLCLNQLPTVKLIDRYYLDLLKIQNDVTECKYGILNVRAYYNSNSQTLVIDVIGAKQVIPLDSNGLSDPFVVIEVVPRLRFPALQVGKTKVVSKSLNPIFDETFEFTVPPKLPSCAIIHFVVMDHDLFRSNDFAGEAFLDLHEVPGFGTAGVSNTLKQFNLVLIHSSTKNQGALDVLESRKEDKDAQEFVRALQVSY</sequence>
<dbReference type="CDD" id="cd08676">
    <property type="entry name" value="C2A_Munc13-like"/>
    <property type="match status" value="1"/>
</dbReference>
<dbReference type="Gene3D" id="2.60.40.150">
    <property type="entry name" value="C2 domain"/>
    <property type="match status" value="2"/>
</dbReference>
<dbReference type="SMART" id="SM00239">
    <property type="entry name" value="C2"/>
    <property type="match status" value="2"/>
</dbReference>
<dbReference type="PANTHER" id="PTHR45999">
    <property type="entry name" value="UNC-13-4A, ISOFORM B"/>
    <property type="match status" value="1"/>
</dbReference>
<dbReference type="InterPro" id="IPR000008">
    <property type="entry name" value="C2_dom"/>
</dbReference>
<evidence type="ECO:0000256" key="3">
    <source>
        <dbReference type="ARBA" id="ARBA00005823"/>
    </source>
</evidence>
<keyword evidence="4" id="KW-0268">Exocytosis</keyword>
<comment type="similarity">
    <text evidence="3">Belongs to the unc-13 family.</text>
</comment>
<keyword evidence="5" id="KW-0963">Cytoplasm</keyword>
<dbReference type="InterPro" id="IPR014772">
    <property type="entry name" value="Munc13_dom-2"/>
</dbReference>
<feature type="domain" description="C2" evidence="8">
    <location>
        <begin position="1044"/>
        <end position="1169"/>
    </location>
</feature>
<dbReference type="PANTHER" id="PTHR45999:SF9">
    <property type="entry name" value="BAI1-ASSOCIATED PROTEIN 3"/>
    <property type="match status" value="1"/>
</dbReference>
<keyword evidence="12" id="KW-1185">Reference proteome</keyword>
<feature type="region of interest" description="Disordered" evidence="7">
    <location>
        <begin position="258"/>
        <end position="277"/>
    </location>
</feature>
<evidence type="ECO:0000256" key="4">
    <source>
        <dbReference type="ARBA" id="ARBA00022483"/>
    </source>
</evidence>
<protein>
    <submittedName>
        <fullName evidence="11">(pine wood nematode) hypothetical protein</fullName>
    </submittedName>
</protein>
<dbReference type="CDD" id="cd04009">
    <property type="entry name" value="C2B_Munc13-like"/>
    <property type="match status" value="1"/>
</dbReference>